<dbReference type="InterPro" id="IPR013078">
    <property type="entry name" value="His_Pase_superF_clade-1"/>
</dbReference>
<name>A0A9P8UQP9_9PEZI</name>
<evidence type="ECO:0000256" key="2">
    <source>
        <dbReference type="PIRSR" id="PIRSR613078-2"/>
    </source>
</evidence>
<feature type="binding site" evidence="2">
    <location>
        <position position="62"/>
    </location>
    <ligand>
        <name>substrate</name>
    </ligand>
</feature>
<accession>A0A9P8UQP9</accession>
<dbReference type="CDD" id="cd07067">
    <property type="entry name" value="HP_PGM_like"/>
    <property type="match status" value="1"/>
</dbReference>
<dbReference type="GO" id="GO:0005829">
    <property type="term" value="C:cytosol"/>
    <property type="evidence" value="ECO:0007669"/>
    <property type="project" value="TreeGrafter"/>
</dbReference>
<feature type="binding site" evidence="2">
    <location>
        <begin position="7"/>
        <end position="14"/>
    </location>
    <ligand>
        <name>substrate</name>
    </ligand>
</feature>
<dbReference type="GO" id="GO:0045820">
    <property type="term" value="P:negative regulation of glycolytic process"/>
    <property type="evidence" value="ECO:0007669"/>
    <property type="project" value="TreeGrafter"/>
</dbReference>
<dbReference type="InterPro" id="IPR029033">
    <property type="entry name" value="His_PPase_superfam"/>
</dbReference>
<dbReference type="OrthoDB" id="354304at2759"/>
<dbReference type="GO" id="GO:0004331">
    <property type="term" value="F:fructose-2,6-bisphosphate 2-phosphatase activity"/>
    <property type="evidence" value="ECO:0007669"/>
    <property type="project" value="TreeGrafter"/>
</dbReference>
<dbReference type="GO" id="GO:0043456">
    <property type="term" value="P:regulation of pentose-phosphate shunt"/>
    <property type="evidence" value="ECO:0007669"/>
    <property type="project" value="TreeGrafter"/>
</dbReference>
<dbReference type="Gene3D" id="3.40.50.1240">
    <property type="entry name" value="Phosphoglycerate mutase-like"/>
    <property type="match status" value="1"/>
</dbReference>
<gene>
    <name evidence="3" type="ORF">BKA67DRAFT_654935</name>
</gene>
<dbReference type="PROSITE" id="PS00175">
    <property type="entry name" value="PG_MUTASE"/>
    <property type="match status" value="1"/>
</dbReference>
<dbReference type="Pfam" id="PF00300">
    <property type="entry name" value="His_Phos_1"/>
    <property type="match status" value="1"/>
</dbReference>
<dbReference type="GeneID" id="70135540"/>
<evidence type="ECO:0000313" key="3">
    <source>
        <dbReference type="EMBL" id="KAH6656608.1"/>
    </source>
</evidence>
<evidence type="ECO:0000256" key="1">
    <source>
        <dbReference type="ARBA" id="ARBA00022801"/>
    </source>
</evidence>
<comment type="caution">
    <text evidence="3">The sequence shown here is derived from an EMBL/GenBank/DDBJ whole genome shotgun (WGS) entry which is preliminary data.</text>
</comment>
<keyword evidence="1" id="KW-0378">Hydrolase</keyword>
<dbReference type="RefSeq" id="XP_045960842.1">
    <property type="nucleotide sequence ID" value="XM_046106649.1"/>
</dbReference>
<dbReference type="PANTHER" id="PTHR46517">
    <property type="entry name" value="FRUCTOSE-2,6-BISPHOSPHATASE TIGAR"/>
    <property type="match status" value="1"/>
</dbReference>
<dbReference type="SMART" id="SM00855">
    <property type="entry name" value="PGAM"/>
    <property type="match status" value="1"/>
</dbReference>
<dbReference type="AlphaFoldDB" id="A0A9P8UQP9"/>
<dbReference type="InterPro" id="IPR001345">
    <property type="entry name" value="PG/BPGM_mutase_AS"/>
</dbReference>
<evidence type="ECO:0000313" key="4">
    <source>
        <dbReference type="Proteomes" id="UP000758603"/>
    </source>
</evidence>
<dbReference type="SUPFAM" id="SSF53254">
    <property type="entry name" value="Phosphoglycerate mutase-like"/>
    <property type="match status" value="1"/>
</dbReference>
<organism evidence="3 4">
    <name type="scientific">Truncatella angustata</name>
    <dbReference type="NCBI Taxonomy" id="152316"/>
    <lineage>
        <taxon>Eukaryota</taxon>
        <taxon>Fungi</taxon>
        <taxon>Dikarya</taxon>
        <taxon>Ascomycota</taxon>
        <taxon>Pezizomycotina</taxon>
        <taxon>Sordariomycetes</taxon>
        <taxon>Xylariomycetidae</taxon>
        <taxon>Amphisphaeriales</taxon>
        <taxon>Sporocadaceae</taxon>
        <taxon>Truncatella</taxon>
    </lineage>
</organism>
<dbReference type="PANTHER" id="PTHR46517:SF1">
    <property type="entry name" value="FRUCTOSE-2,6-BISPHOSPHATASE TIGAR"/>
    <property type="match status" value="1"/>
</dbReference>
<protein>
    <submittedName>
        <fullName evidence="3">Histidine phosphatase superfamily</fullName>
    </submittedName>
</protein>
<sequence length="297" mass="31587">MHLLLIRHGESVDNVANLYAGSRDSPLTSHGVLQTRRLGAHLASRRSIIGPITHIFTSNLQRAYRTAEAIAEAQRGAAAGSDKNVATLKVVQLAELREKDFGSGEGVKYKALATGRADGSIASDSETREAMMVRVNRFIVDELVSVLEAHQSEKVTAAIVAHGLILGTLLQALITSFPVQVASATSPELGRPGAAWSNTGVLQAKIEGVASLRTTAALSGTPSPLDRAAQSGIGDDVDATSSRLTMTVQHINNTDHLGGLKKTRGGIGSAKFDERQRPVTAFFTPISKKRKAEDYMQ</sequence>
<proteinExistence type="predicted"/>
<reference evidence="3" key="1">
    <citation type="journal article" date="2021" name="Nat. Commun.">
        <title>Genetic determinants of endophytism in the Arabidopsis root mycobiome.</title>
        <authorList>
            <person name="Mesny F."/>
            <person name="Miyauchi S."/>
            <person name="Thiergart T."/>
            <person name="Pickel B."/>
            <person name="Atanasova L."/>
            <person name="Karlsson M."/>
            <person name="Huettel B."/>
            <person name="Barry K.W."/>
            <person name="Haridas S."/>
            <person name="Chen C."/>
            <person name="Bauer D."/>
            <person name="Andreopoulos W."/>
            <person name="Pangilinan J."/>
            <person name="LaButti K."/>
            <person name="Riley R."/>
            <person name="Lipzen A."/>
            <person name="Clum A."/>
            <person name="Drula E."/>
            <person name="Henrissat B."/>
            <person name="Kohler A."/>
            <person name="Grigoriev I.V."/>
            <person name="Martin F.M."/>
            <person name="Hacquard S."/>
        </authorList>
    </citation>
    <scope>NUCLEOTIDE SEQUENCE</scope>
    <source>
        <strain evidence="3">MPI-SDFR-AT-0073</strain>
    </source>
</reference>
<keyword evidence="4" id="KW-1185">Reference proteome</keyword>
<dbReference type="InterPro" id="IPR051695">
    <property type="entry name" value="Phosphoglycerate_Mutase"/>
</dbReference>
<dbReference type="Proteomes" id="UP000758603">
    <property type="component" value="Unassembled WGS sequence"/>
</dbReference>
<dbReference type="EMBL" id="JAGPXC010000002">
    <property type="protein sequence ID" value="KAH6656608.1"/>
    <property type="molecule type" value="Genomic_DNA"/>
</dbReference>